<dbReference type="Proteomes" id="UP000663889">
    <property type="component" value="Unassembled WGS sequence"/>
</dbReference>
<proteinExistence type="predicted"/>
<reference evidence="2" key="1">
    <citation type="submission" date="2021-02" db="EMBL/GenBank/DDBJ databases">
        <authorList>
            <person name="Nowell W R."/>
        </authorList>
    </citation>
    <scope>NUCLEOTIDE SEQUENCE</scope>
</reference>
<name>A0A819QT06_9BILA</name>
<protein>
    <submittedName>
        <fullName evidence="2">Uncharacterized protein</fullName>
    </submittedName>
</protein>
<evidence type="ECO:0000313" key="2">
    <source>
        <dbReference type="EMBL" id="CAF4036724.1"/>
    </source>
</evidence>
<dbReference type="Proteomes" id="UP000663874">
    <property type="component" value="Unassembled WGS sequence"/>
</dbReference>
<evidence type="ECO:0000313" key="3">
    <source>
        <dbReference type="Proteomes" id="UP000663874"/>
    </source>
</evidence>
<dbReference type="EMBL" id="CAJOBE010007457">
    <property type="protein sequence ID" value="CAF4036724.1"/>
    <property type="molecule type" value="Genomic_DNA"/>
</dbReference>
<accession>A0A819QT06</accession>
<gene>
    <name evidence="2" type="ORF">FNK824_LOCUS27949</name>
    <name evidence="1" type="ORF">SEV965_LOCUS6736</name>
</gene>
<evidence type="ECO:0000313" key="1">
    <source>
        <dbReference type="EMBL" id="CAF0922776.1"/>
    </source>
</evidence>
<sequence length="72" mass="8559">MVVQFQELRIEVTDISSIIVLVYMMKNLRTLYITYCNDSRSHQPDVVDLIRHYASPTTIVTRKYYGYITLRL</sequence>
<dbReference type="AlphaFoldDB" id="A0A819QT06"/>
<organism evidence="2 3">
    <name type="scientific">Rotaria sordida</name>
    <dbReference type="NCBI Taxonomy" id="392033"/>
    <lineage>
        <taxon>Eukaryota</taxon>
        <taxon>Metazoa</taxon>
        <taxon>Spiralia</taxon>
        <taxon>Gnathifera</taxon>
        <taxon>Rotifera</taxon>
        <taxon>Eurotatoria</taxon>
        <taxon>Bdelloidea</taxon>
        <taxon>Philodinida</taxon>
        <taxon>Philodinidae</taxon>
        <taxon>Rotaria</taxon>
    </lineage>
</organism>
<comment type="caution">
    <text evidence="2">The sequence shown here is derived from an EMBL/GenBank/DDBJ whole genome shotgun (WGS) entry which is preliminary data.</text>
</comment>
<dbReference type="EMBL" id="CAJNOU010000225">
    <property type="protein sequence ID" value="CAF0922776.1"/>
    <property type="molecule type" value="Genomic_DNA"/>
</dbReference>